<protein>
    <recommendedName>
        <fullName evidence="3">Sulfotransferase domain-containing protein</fullName>
    </recommendedName>
</protein>
<comment type="caution">
    <text evidence="1">The sequence shown here is derived from an EMBL/GenBank/DDBJ whole genome shotgun (WGS) entry which is preliminary data.</text>
</comment>
<dbReference type="InterPro" id="IPR027417">
    <property type="entry name" value="P-loop_NTPase"/>
</dbReference>
<proteinExistence type="predicted"/>
<gene>
    <name evidence="1" type="ORF">MiTe_01083</name>
</gene>
<accession>A0A5A5RHA9</accession>
<evidence type="ECO:0000313" key="1">
    <source>
        <dbReference type="EMBL" id="GCA74259.1"/>
    </source>
</evidence>
<evidence type="ECO:0000313" key="2">
    <source>
        <dbReference type="Proteomes" id="UP000324917"/>
    </source>
</evidence>
<reference evidence="1 2" key="1">
    <citation type="submission" date="2018-09" db="EMBL/GenBank/DDBJ databases">
        <title>Evolutionary history of phycoerythrin pigmentation in the water bloom-forming cyanobacterium Microcystis aeruginosa.</title>
        <authorList>
            <person name="Tanabe Y."/>
            <person name="Tanabe Y."/>
            <person name="Yamaguchi H."/>
        </authorList>
    </citation>
    <scope>NUCLEOTIDE SEQUENCE [LARGE SCALE GENOMIC DNA]</scope>
    <source>
        <strain evidence="1 2">NIES-2520</strain>
    </source>
</reference>
<dbReference type="AlphaFoldDB" id="A0A5A5RHA9"/>
<organism evidence="1 2">
    <name type="scientific">Microcystis aeruginosa NIES-2520</name>
    <dbReference type="NCBI Taxonomy" id="2303982"/>
    <lineage>
        <taxon>Bacteria</taxon>
        <taxon>Bacillati</taxon>
        <taxon>Cyanobacteriota</taxon>
        <taxon>Cyanophyceae</taxon>
        <taxon>Oscillatoriophycideae</taxon>
        <taxon>Chroococcales</taxon>
        <taxon>Microcystaceae</taxon>
        <taxon>Microcystis</taxon>
    </lineage>
</organism>
<dbReference type="Gene3D" id="3.40.50.300">
    <property type="entry name" value="P-loop containing nucleotide triphosphate hydrolases"/>
    <property type="match status" value="1"/>
</dbReference>
<name>A0A5A5RHA9_MICAE</name>
<sequence length="264" mass="31357">MKFIILCYPRTGSTLLITALGAHPHLRQGMELFNPELEGDDPWVHWRQETFNQLYGEQETYLNPQKNLDGERFDLSLLSREFFRVFDGTKIMYDQLDRRSPVWDHLRSMGDLRIIILRRNIVEAAVSFRIAMATNIWFVPNEKSYIWYVPGQDTKPPSLSLEYPLWYFDWFYNYYCAAEEFFVNLFQDQAKMVVNYEDMIANWEQTIQNLQVHLGVEPIAIPMMFDKRTHGTIKELISNYDEIRTYYYHHPVLAAHFQAVSSLS</sequence>
<dbReference type="EMBL" id="BHVP01000013">
    <property type="protein sequence ID" value="GCA74259.1"/>
    <property type="molecule type" value="Genomic_DNA"/>
</dbReference>
<dbReference type="SUPFAM" id="SSF52540">
    <property type="entry name" value="P-loop containing nucleoside triphosphate hydrolases"/>
    <property type="match status" value="1"/>
</dbReference>
<dbReference type="Pfam" id="PF13469">
    <property type="entry name" value="Sulfotransfer_3"/>
    <property type="match status" value="1"/>
</dbReference>
<dbReference type="Proteomes" id="UP000324917">
    <property type="component" value="Unassembled WGS sequence"/>
</dbReference>
<evidence type="ECO:0008006" key="3">
    <source>
        <dbReference type="Google" id="ProtNLM"/>
    </source>
</evidence>